<evidence type="ECO:0000313" key="2">
    <source>
        <dbReference type="Proteomes" id="UP000254866"/>
    </source>
</evidence>
<evidence type="ECO:0000313" key="1">
    <source>
        <dbReference type="EMBL" id="RDL40643.1"/>
    </source>
</evidence>
<dbReference type="GeneID" id="43593471"/>
<organism evidence="1 2">
    <name type="scientific">Venustampulla echinocandica</name>
    <dbReference type="NCBI Taxonomy" id="2656787"/>
    <lineage>
        <taxon>Eukaryota</taxon>
        <taxon>Fungi</taxon>
        <taxon>Dikarya</taxon>
        <taxon>Ascomycota</taxon>
        <taxon>Pezizomycotina</taxon>
        <taxon>Leotiomycetes</taxon>
        <taxon>Helotiales</taxon>
        <taxon>Pleuroascaceae</taxon>
        <taxon>Venustampulla</taxon>
    </lineage>
</organism>
<dbReference type="Proteomes" id="UP000254866">
    <property type="component" value="Unassembled WGS sequence"/>
</dbReference>
<gene>
    <name evidence="1" type="ORF">BP5553_00622</name>
</gene>
<reference evidence="1 2" key="1">
    <citation type="journal article" date="2018" name="IMA Fungus">
        <title>IMA Genome-F 9: Draft genome sequence of Annulohypoxylon stygium, Aspergillus mulundensis, Berkeleyomyces basicola (syn. Thielaviopsis basicola), Ceratocystis smalleyi, two Cercospora beticola strains, Coleophoma cylindrospora, Fusarium fracticaudum, Phialophora cf. hyalina, and Morchella septimelata.</title>
        <authorList>
            <person name="Wingfield B.D."/>
            <person name="Bills G.F."/>
            <person name="Dong Y."/>
            <person name="Huang W."/>
            <person name="Nel W.J."/>
            <person name="Swalarsk-Parry B.S."/>
            <person name="Vaghefi N."/>
            <person name="Wilken P.M."/>
            <person name="An Z."/>
            <person name="de Beer Z.W."/>
            <person name="De Vos L."/>
            <person name="Chen L."/>
            <person name="Duong T.A."/>
            <person name="Gao Y."/>
            <person name="Hammerbacher A."/>
            <person name="Kikkert J.R."/>
            <person name="Li Y."/>
            <person name="Li H."/>
            <person name="Li K."/>
            <person name="Li Q."/>
            <person name="Liu X."/>
            <person name="Ma X."/>
            <person name="Naidoo K."/>
            <person name="Pethybridge S.J."/>
            <person name="Sun J."/>
            <person name="Steenkamp E.T."/>
            <person name="van der Nest M.A."/>
            <person name="van Wyk S."/>
            <person name="Wingfield M.J."/>
            <person name="Xiong C."/>
            <person name="Yue Q."/>
            <person name="Zhang X."/>
        </authorList>
    </citation>
    <scope>NUCLEOTIDE SEQUENCE [LARGE SCALE GENOMIC DNA]</scope>
    <source>
        <strain evidence="1 2">BP 5553</strain>
    </source>
</reference>
<accession>A0A370TYP6</accession>
<keyword evidence="2" id="KW-1185">Reference proteome</keyword>
<comment type="caution">
    <text evidence="1">The sequence shown here is derived from an EMBL/GenBank/DDBJ whole genome shotgun (WGS) entry which is preliminary data.</text>
</comment>
<proteinExistence type="predicted"/>
<protein>
    <submittedName>
        <fullName evidence="1">Uncharacterized protein</fullName>
    </submittedName>
</protein>
<name>A0A370TYP6_9HELO</name>
<sequence>MSNLYGIMTRSSVLQVSSGASRIQVINASPTEGAQYAIPNAPKCPQLCDNKAAATKPDLLSSIAEVVQTPLPPKASETPKEFSNTVAS</sequence>
<dbReference type="RefSeq" id="XP_031873299.1">
    <property type="nucleotide sequence ID" value="XM_032009245.1"/>
</dbReference>
<dbReference type="AlphaFoldDB" id="A0A370TYP6"/>
<dbReference type="EMBL" id="NPIC01000001">
    <property type="protein sequence ID" value="RDL40643.1"/>
    <property type="molecule type" value="Genomic_DNA"/>
</dbReference>